<evidence type="ECO:0000313" key="2">
    <source>
        <dbReference type="Proteomes" id="UP000011668"/>
    </source>
</evidence>
<dbReference type="EMBL" id="AFRT01001171">
    <property type="protein sequence ID" value="ELU41070.1"/>
    <property type="molecule type" value="Genomic_DNA"/>
</dbReference>
<dbReference type="Proteomes" id="UP000011668">
    <property type="component" value="Unassembled WGS sequence"/>
</dbReference>
<organism evidence="1 2">
    <name type="scientific">Thanatephorus cucumeris (strain AG1-IA)</name>
    <name type="common">Rice sheath blight fungus</name>
    <name type="synonym">Rhizoctonia solani</name>
    <dbReference type="NCBI Taxonomy" id="983506"/>
    <lineage>
        <taxon>Eukaryota</taxon>
        <taxon>Fungi</taxon>
        <taxon>Dikarya</taxon>
        <taxon>Basidiomycota</taxon>
        <taxon>Agaricomycotina</taxon>
        <taxon>Agaricomycetes</taxon>
        <taxon>Cantharellales</taxon>
        <taxon>Ceratobasidiaceae</taxon>
        <taxon>Rhizoctonia</taxon>
        <taxon>Rhizoctonia solani AG-1</taxon>
    </lineage>
</organism>
<proteinExistence type="predicted"/>
<reference evidence="1 2" key="1">
    <citation type="journal article" date="2013" name="Nat. Commun.">
        <title>The evolution and pathogenic mechanisms of the rice sheath blight pathogen.</title>
        <authorList>
            <person name="Zheng A."/>
            <person name="Lin R."/>
            <person name="Xu L."/>
            <person name="Qin P."/>
            <person name="Tang C."/>
            <person name="Ai P."/>
            <person name="Zhang D."/>
            <person name="Liu Y."/>
            <person name="Sun Z."/>
            <person name="Feng H."/>
            <person name="Wang Y."/>
            <person name="Chen Y."/>
            <person name="Liang X."/>
            <person name="Fu R."/>
            <person name="Li Q."/>
            <person name="Zhang J."/>
            <person name="Yu X."/>
            <person name="Xie Z."/>
            <person name="Ding L."/>
            <person name="Guan P."/>
            <person name="Tang J."/>
            <person name="Liang Y."/>
            <person name="Wang S."/>
            <person name="Deng Q."/>
            <person name="Li S."/>
            <person name="Zhu J."/>
            <person name="Wang L."/>
            <person name="Liu H."/>
            <person name="Li P."/>
        </authorList>
    </citation>
    <scope>NUCLEOTIDE SEQUENCE [LARGE SCALE GENOMIC DNA]</scope>
    <source>
        <strain evidence="2">AG-1 IA</strain>
    </source>
</reference>
<sequence>MPWTRGARIIDQTRGGAANISRPEWPGTDRQEYTYKAMKERNSGDGPDRASVTEVDWLVGDVGSVSIIAYAVSQRSNKSLETYMAQPSRRIRINTTHNFPEWRICTATSEELYSTTPPPLRKHSYIRINSTLFDFGTIKTLAQCPRPPHLVPNSA</sequence>
<name>L8WSV8_THACA</name>
<dbReference type="AlphaFoldDB" id="L8WSV8"/>
<accession>L8WSV8</accession>
<gene>
    <name evidence="1" type="ORF">AG1IA_04900</name>
</gene>
<evidence type="ECO:0000313" key="1">
    <source>
        <dbReference type="EMBL" id="ELU41070.1"/>
    </source>
</evidence>
<protein>
    <submittedName>
        <fullName evidence="1">Uncharacterized protein</fullName>
    </submittedName>
</protein>
<comment type="caution">
    <text evidence="1">The sequence shown here is derived from an EMBL/GenBank/DDBJ whole genome shotgun (WGS) entry which is preliminary data.</text>
</comment>
<dbReference type="HOGENOM" id="CLU_1696686_0_0_1"/>
<keyword evidence="2" id="KW-1185">Reference proteome</keyword>